<keyword evidence="3" id="KW-1185">Reference proteome</keyword>
<dbReference type="OrthoDB" id="7725209at2"/>
<organism evidence="2 3">
    <name type="scientific">Pseudosulfitobacter pseudonitzschiae</name>
    <dbReference type="NCBI Taxonomy" id="1402135"/>
    <lineage>
        <taxon>Bacteria</taxon>
        <taxon>Pseudomonadati</taxon>
        <taxon>Pseudomonadota</taxon>
        <taxon>Alphaproteobacteria</taxon>
        <taxon>Rhodobacterales</taxon>
        <taxon>Roseobacteraceae</taxon>
        <taxon>Pseudosulfitobacter</taxon>
    </lineage>
</organism>
<evidence type="ECO:0000313" key="2">
    <source>
        <dbReference type="EMBL" id="ASM71905.1"/>
    </source>
</evidence>
<evidence type="ECO:0000256" key="1">
    <source>
        <dbReference type="SAM" id="Phobius"/>
    </source>
</evidence>
<gene>
    <name evidence="2" type="ORF">SULPSESMR1_01080</name>
</gene>
<protein>
    <submittedName>
        <fullName evidence="2">Uncharacterized protein</fullName>
    </submittedName>
</protein>
<dbReference type="AlphaFoldDB" id="A0A221JYS6"/>
<accession>A0A221JYS6</accession>
<proteinExistence type="predicted"/>
<evidence type="ECO:0000313" key="3">
    <source>
        <dbReference type="Proteomes" id="UP000199754"/>
    </source>
</evidence>
<dbReference type="RefSeq" id="WP_089419882.1">
    <property type="nucleotide sequence ID" value="NZ_CP022415.1"/>
</dbReference>
<keyword evidence="1" id="KW-1133">Transmembrane helix</keyword>
<feature type="transmembrane region" description="Helical" evidence="1">
    <location>
        <begin position="38"/>
        <end position="56"/>
    </location>
</feature>
<keyword evidence="1" id="KW-0472">Membrane</keyword>
<dbReference type="EMBL" id="CP022415">
    <property type="protein sequence ID" value="ASM71905.1"/>
    <property type="molecule type" value="Genomic_DNA"/>
</dbReference>
<dbReference type="Proteomes" id="UP000199754">
    <property type="component" value="Chromosome"/>
</dbReference>
<keyword evidence="1" id="KW-0812">Transmembrane</keyword>
<sequence>MTATTDFMTDTAMTTSTLSTPVRSLDGGRTVVRMARRITGAALILAAAGLWIAPGSNWTADAVLIKLVLSLVAGLVGLALVQSWSAPDTPEAEIDVVRRRVRLVRRTRRGDKVLQDCSFAELGRVENHKNIVTLWDTRGALLAEVAPTDRGTLRFLVSGLRDAGKL</sequence>
<feature type="transmembrane region" description="Helical" evidence="1">
    <location>
        <begin position="62"/>
        <end position="81"/>
    </location>
</feature>
<dbReference type="KEGG" id="spse:SULPSESMR1_01080"/>
<reference evidence="2 3" key="1">
    <citation type="submission" date="2017-07" db="EMBL/GenBank/DDBJ databases">
        <title>Genome Sequence of Sulfitobacter pseudonitzschiae Strain SMR1 Isolated from a culture of the Diatom Skeletonema marinoi.</title>
        <authorList>
            <person name="Topel M."/>
            <person name="Pinder M.I.M."/>
            <person name="Johansson O.N."/>
            <person name="Kourtchenko O."/>
            <person name="Godhe A."/>
            <person name="Clarke A.K."/>
        </authorList>
    </citation>
    <scope>NUCLEOTIDE SEQUENCE [LARGE SCALE GENOMIC DNA]</scope>
    <source>
        <strain evidence="2 3">SMR1</strain>
    </source>
</reference>
<name>A0A221JYS6_9RHOB</name>